<evidence type="ECO:0000256" key="4">
    <source>
        <dbReference type="ARBA" id="ARBA00023239"/>
    </source>
</evidence>
<evidence type="ECO:0000313" key="7">
    <source>
        <dbReference type="EMBL" id="TNG88483.1"/>
    </source>
</evidence>
<dbReference type="EMBL" id="SMCP01000002">
    <property type="protein sequence ID" value="TCV89469.1"/>
    <property type="molecule type" value="Genomic_DNA"/>
</dbReference>
<evidence type="ECO:0000313" key="8">
    <source>
        <dbReference type="Proteomes" id="UP000294619"/>
    </source>
</evidence>
<reference evidence="6 8" key="1">
    <citation type="submission" date="2019-03" db="EMBL/GenBank/DDBJ databases">
        <title>Genomic Encyclopedia of Type Strains, Phase IV (KMG-IV): sequencing the most valuable type-strain genomes for metagenomic binning, comparative biology and taxonomic classification.</title>
        <authorList>
            <person name="Goeker M."/>
        </authorList>
    </citation>
    <scope>NUCLEOTIDE SEQUENCE [LARGE SCALE GENOMIC DNA]</scope>
    <source>
        <strain evidence="6 8">DSM 28140</strain>
    </source>
</reference>
<protein>
    <submittedName>
        <fullName evidence="7">2-dehydro-3-deoxy-6-phosphogalactonate aldolase</fullName>
        <ecNumber evidence="7">4.1.2.21</ecNumber>
    </submittedName>
    <submittedName>
        <fullName evidence="6">2-keto-3-deoxy-phosphogalactonate aldolase</fullName>
    </submittedName>
</protein>
<evidence type="ECO:0000256" key="3">
    <source>
        <dbReference type="ARBA" id="ARBA00011233"/>
    </source>
</evidence>
<keyword evidence="9" id="KW-1185">Reference proteome</keyword>
<gene>
    <name evidence="6" type="ORF">EDC16_102347</name>
    <name evidence="7" type="ORF">FHQ21_11225</name>
</gene>
<dbReference type="InterPro" id="IPR031338">
    <property type="entry name" value="KDPG/KHG_AS_2"/>
</dbReference>
<comment type="caution">
    <text evidence="6">The sequence shown here is derived from an EMBL/GenBank/DDBJ whole genome shotgun (WGS) entry which is preliminary data.</text>
</comment>
<dbReference type="RefSeq" id="WP_132965393.1">
    <property type="nucleotide sequence ID" value="NZ_LEKL01000037.1"/>
</dbReference>
<reference evidence="7 9" key="2">
    <citation type="submission" date="2019-05" db="EMBL/GenBank/DDBJ databases">
        <title>Pasteurellaceae isolates from reptiles.</title>
        <authorList>
            <person name="Bojesen A.M."/>
            <person name="Lund E."/>
        </authorList>
    </citation>
    <scope>NUCLEOTIDE SEQUENCE [LARGE SCALE GENOMIC DNA]</scope>
    <source>
        <strain evidence="7 9">ELNT2x</strain>
    </source>
</reference>
<proteinExistence type="inferred from homology"/>
<evidence type="ECO:0000256" key="5">
    <source>
        <dbReference type="ARBA" id="ARBA00023277"/>
    </source>
</evidence>
<dbReference type="InterPro" id="IPR013785">
    <property type="entry name" value="Aldolase_TIM"/>
</dbReference>
<dbReference type="PROSITE" id="PS00160">
    <property type="entry name" value="ALDOLASE_KDPG_KHG_2"/>
    <property type="match status" value="1"/>
</dbReference>
<evidence type="ECO:0000313" key="9">
    <source>
        <dbReference type="Proteomes" id="UP000305526"/>
    </source>
</evidence>
<evidence type="ECO:0000256" key="2">
    <source>
        <dbReference type="ARBA" id="ARBA00006906"/>
    </source>
</evidence>
<comment type="subunit">
    <text evidence="3">Homotrimer.</text>
</comment>
<dbReference type="EC" id="4.1.2.21" evidence="7"/>
<dbReference type="Proteomes" id="UP000294619">
    <property type="component" value="Unassembled WGS sequence"/>
</dbReference>
<dbReference type="GO" id="GO:0008674">
    <property type="term" value="F:2-dehydro-3-deoxy-6-phosphogalactonate aldolase activity"/>
    <property type="evidence" value="ECO:0007669"/>
    <property type="project" value="UniProtKB-EC"/>
</dbReference>
<dbReference type="Proteomes" id="UP000305526">
    <property type="component" value="Unassembled WGS sequence"/>
</dbReference>
<keyword evidence="5" id="KW-0119">Carbohydrate metabolism</keyword>
<organism evidence="6 8">
    <name type="scientific">Testudinibacter aquarius</name>
    <dbReference type="NCBI Taxonomy" id="1524974"/>
    <lineage>
        <taxon>Bacteria</taxon>
        <taxon>Pseudomonadati</taxon>
        <taxon>Pseudomonadota</taxon>
        <taxon>Gammaproteobacteria</taxon>
        <taxon>Pasteurellales</taxon>
        <taxon>Pasteurellaceae</taxon>
        <taxon>Testudinibacter</taxon>
    </lineage>
</organism>
<evidence type="ECO:0000256" key="1">
    <source>
        <dbReference type="ARBA" id="ARBA00004761"/>
    </source>
</evidence>
<name>A0A4V2W2U8_9PAST</name>
<dbReference type="Gene3D" id="3.20.20.70">
    <property type="entry name" value="Aldolase class I"/>
    <property type="match status" value="1"/>
</dbReference>
<dbReference type="SUPFAM" id="SSF51569">
    <property type="entry name" value="Aldolase"/>
    <property type="match status" value="1"/>
</dbReference>
<dbReference type="CDD" id="cd00452">
    <property type="entry name" value="KDPG_aldolase"/>
    <property type="match status" value="1"/>
</dbReference>
<dbReference type="PANTHER" id="PTHR30246:SF1">
    <property type="entry name" value="2-DEHYDRO-3-DEOXY-6-PHOSPHOGALACTONATE ALDOLASE-RELATED"/>
    <property type="match status" value="1"/>
</dbReference>
<dbReference type="EMBL" id="VDGV01000118">
    <property type="protein sequence ID" value="TNG88483.1"/>
    <property type="molecule type" value="Genomic_DNA"/>
</dbReference>
<keyword evidence="4 7" id="KW-0456">Lyase</keyword>
<dbReference type="NCBIfam" id="NF006600">
    <property type="entry name" value="PRK09140.1"/>
    <property type="match status" value="1"/>
</dbReference>
<dbReference type="Pfam" id="PF01081">
    <property type="entry name" value="Aldolase"/>
    <property type="match status" value="1"/>
</dbReference>
<sequence>MKNIYYELVKSHLPLVAILRGIKTEEAIEYVSKLIELGYFFIEVPLNSPNALQTIKILSNKFGSYCCIGAGTVTNLALLIGALNSGAQLIVTPNVNLQVIQEANKNDCVLFTGVMTPSEAFSAIDAGAKILKFFPADVLGFNGFKAIKSILPPDILCFPVGGITADSEKINKYVELGVNGFGLGNSLYYPGIELHDFINGAKEFVDIWNSVKRLT</sequence>
<comment type="pathway">
    <text evidence="1">Carbohydrate acid metabolism.</text>
</comment>
<dbReference type="PANTHER" id="PTHR30246">
    <property type="entry name" value="2-KETO-3-DEOXY-6-PHOSPHOGLUCONATE ALDOLASE"/>
    <property type="match status" value="1"/>
</dbReference>
<evidence type="ECO:0000313" key="6">
    <source>
        <dbReference type="EMBL" id="TCV89469.1"/>
    </source>
</evidence>
<comment type="similarity">
    <text evidence="2">Belongs to the KHG/KDPG aldolase family.</text>
</comment>
<dbReference type="AlphaFoldDB" id="A0A4V2W2U8"/>
<dbReference type="InterPro" id="IPR000887">
    <property type="entry name" value="Aldlse_KDPG_KHG"/>
</dbReference>
<accession>A0A4V2W2U8</accession>